<comment type="similarity">
    <text evidence="4">Belongs to the peptidase T1B family.</text>
</comment>
<evidence type="ECO:0000256" key="1">
    <source>
        <dbReference type="ARBA" id="ARBA00022490"/>
    </source>
</evidence>
<dbReference type="Gene3D" id="3.60.20.10">
    <property type="entry name" value="Glutamine Phosphoribosylpyrophosphate, subunit 1, domain 1"/>
    <property type="match status" value="1"/>
</dbReference>
<dbReference type="SUPFAM" id="SSF56235">
    <property type="entry name" value="N-terminal nucleophile aminohydrolases (Ntn hydrolases)"/>
    <property type="match status" value="1"/>
</dbReference>
<comment type="subcellular location">
    <subcellularLocation>
        <location evidence="4">Cytoplasm</location>
    </subcellularLocation>
    <subcellularLocation>
        <location evidence="4">Nucleus</location>
    </subcellularLocation>
</comment>
<proteinExistence type="inferred from homology"/>
<dbReference type="GO" id="GO:0005634">
    <property type="term" value="C:nucleus"/>
    <property type="evidence" value="ECO:0007669"/>
    <property type="project" value="UniProtKB-SubCell"/>
</dbReference>
<dbReference type="Pfam" id="PF00227">
    <property type="entry name" value="Proteasome"/>
    <property type="match status" value="1"/>
</dbReference>
<dbReference type="GO" id="GO:0010498">
    <property type="term" value="P:proteasomal protein catabolic process"/>
    <property type="evidence" value="ECO:0007669"/>
    <property type="project" value="InterPro"/>
</dbReference>
<name>A0A7S1CP82_9STRA</name>
<dbReference type="FunFam" id="3.60.20.10:FF:000008">
    <property type="entry name" value="Proteasome subunit beta type-4"/>
    <property type="match status" value="1"/>
</dbReference>
<keyword evidence="3 4" id="KW-0539">Nucleus</keyword>
<dbReference type="PANTHER" id="PTHR32194">
    <property type="entry name" value="METALLOPROTEASE TLDD"/>
    <property type="match status" value="1"/>
</dbReference>
<protein>
    <recommendedName>
        <fullName evidence="4">Proteasome subunit beta</fullName>
    </recommendedName>
</protein>
<dbReference type="InterPro" id="IPR029055">
    <property type="entry name" value="Ntn_hydrolases_N"/>
</dbReference>
<dbReference type="InterPro" id="IPR035206">
    <property type="entry name" value="Proteasome_beta2"/>
</dbReference>
<comment type="subunit">
    <text evidence="4">Component of the proteasome complex.</text>
</comment>
<dbReference type="CDD" id="cd03758">
    <property type="entry name" value="proteasome_beta_type_2"/>
    <property type="match status" value="1"/>
</dbReference>
<dbReference type="PANTHER" id="PTHR32194:SF2">
    <property type="entry name" value="PROTEASOME SUBUNIT BETA TYPE-1"/>
    <property type="match status" value="1"/>
</dbReference>
<keyword evidence="1 4" id="KW-0963">Cytoplasm</keyword>
<dbReference type="InterPro" id="IPR023333">
    <property type="entry name" value="Proteasome_suB-type"/>
</dbReference>
<organism evidence="5">
    <name type="scientific">Bicosoecida sp. CB-2014</name>
    <dbReference type="NCBI Taxonomy" id="1486930"/>
    <lineage>
        <taxon>Eukaryota</taxon>
        <taxon>Sar</taxon>
        <taxon>Stramenopiles</taxon>
        <taxon>Bigyra</taxon>
        <taxon>Opalozoa</taxon>
        <taxon>Bicosoecida</taxon>
    </lineage>
</organism>
<evidence type="ECO:0000256" key="3">
    <source>
        <dbReference type="ARBA" id="ARBA00023242"/>
    </source>
</evidence>
<dbReference type="InterPro" id="IPR001353">
    <property type="entry name" value="Proteasome_sua/b"/>
</dbReference>
<reference evidence="5" key="1">
    <citation type="submission" date="2021-01" db="EMBL/GenBank/DDBJ databases">
        <authorList>
            <person name="Corre E."/>
            <person name="Pelletier E."/>
            <person name="Niang G."/>
            <person name="Scheremetjew M."/>
            <person name="Finn R."/>
            <person name="Kale V."/>
            <person name="Holt S."/>
            <person name="Cochrane G."/>
            <person name="Meng A."/>
            <person name="Brown T."/>
            <person name="Cohen L."/>
        </authorList>
    </citation>
    <scope>NUCLEOTIDE SEQUENCE</scope>
    <source>
        <strain evidence="5">Ms1</strain>
    </source>
</reference>
<keyword evidence="2 4" id="KW-0647">Proteasome</keyword>
<sequence>MDSIIGCVGKDFAVLIADATQARSILTYKHDEDKIVHLSKSVMAAAAGEHGDRIQFTEYVQKNIALHELRTDMTLDTHSAAHYTRRELATALRKNPYNVNLLLAGWDADAGASLYFLDYMSSMQKMNFAAHGYAGYFCYSLLDRHWKAGMSLEEATALMGKCVTELRTRFMLHQPKFVLKVVDKDGIRTEEFAP</sequence>
<dbReference type="AlphaFoldDB" id="A0A7S1CP82"/>
<dbReference type="GO" id="GO:0005839">
    <property type="term" value="C:proteasome core complex"/>
    <property type="evidence" value="ECO:0007669"/>
    <property type="project" value="InterPro"/>
</dbReference>
<gene>
    <name evidence="5" type="ORF">BSP0115_LOCUS17685</name>
</gene>
<dbReference type="EMBL" id="HBFS01026401">
    <property type="protein sequence ID" value="CAD8924422.1"/>
    <property type="molecule type" value="Transcribed_RNA"/>
</dbReference>
<evidence type="ECO:0000256" key="2">
    <source>
        <dbReference type="ARBA" id="ARBA00022942"/>
    </source>
</evidence>
<comment type="function">
    <text evidence="4">Component of the proteasome, a multicatalytic proteinase complex which is characterized by its ability to cleave peptides with Arg, Phe, Tyr, Leu, and Glu adjacent to the leaving group at neutral or slightly basic pH. The proteasome has an ATP-dependent proteolytic activity.</text>
</comment>
<dbReference type="GO" id="GO:0005737">
    <property type="term" value="C:cytoplasm"/>
    <property type="evidence" value="ECO:0007669"/>
    <property type="project" value="UniProtKB-SubCell"/>
</dbReference>
<accession>A0A7S1CP82</accession>
<evidence type="ECO:0000256" key="4">
    <source>
        <dbReference type="RuleBase" id="RU004203"/>
    </source>
</evidence>
<evidence type="ECO:0000313" key="5">
    <source>
        <dbReference type="EMBL" id="CAD8924422.1"/>
    </source>
</evidence>